<accession>A0A3R6CWQ4</accession>
<proteinExistence type="predicted"/>
<dbReference type="AlphaFoldDB" id="A0A3R6CWQ4"/>
<organism evidence="1 4">
    <name type="scientific">Parabacteroides merdae</name>
    <dbReference type="NCBI Taxonomy" id="46503"/>
    <lineage>
        <taxon>Bacteria</taxon>
        <taxon>Pseudomonadati</taxon>
        <taxon>Bacteroidota</taxon>
        <taxon>Bacteroidia</taxon>
        <taxon>Bacteroidales</taxon>
        <taxon>Tannerellaceae</taxon>
        <taxon>Parabacteroides</taxon>
    </lineage>
</organism>
<evidence type="ECO:0000313" key="4">
    <source>
        <dbReference type="Proteomes" id="UP000285173"/>
    </source>
</evidence>
<dbReference type="EMBL" id="QSEF01000004">
    <property type="protein sequence ID" value="RGZ50291.1"/>
    <property type="molecule type" value="Genomic_DNA"/>
</dbReference>
<evidence type="ECO:0000313" key="1">
    <source>
        <dbReference type="EMBL" id="RGZ50291.1"/>
    </source>
</evidence>
<gene>
    <name evidence="2" type="ORF">DW191_17365</name>
    <name evidence="1" type="ORF">DW986_03225</name>
</gene>
<name>A0A3R6CWQ4_9BACT</name>
<dbReference type="EMBL" id="QRKC01000011">
    <property type="protein sequence ID" value="RHH74684.1"/>
    <property type="molecule type" value="Genomic_DNA"/>
</dbReference>
<reference evidence="3 4" key="1">
    <citation type="submission" date="2018-08" db="EMBL/GenBank/DDBJ databases">
        <title>A genome reference for cultivated species of the human gut microbiota.</title>
        <authorList>
            <person name="Zou Y."/>
            <person name="Xue W."/>
            <person name="Luo G."/>
        </authorList>
    </citation>
    <scope>NUCLEOTIDE SEQUENCE [LARGE SCALE GENOMIC DNA]</scope>
    <source>
        <strain evidence="2 3">AM16-50</strain>
        <strain evidence="1 4">AM50-15</strain>
    </source>
</reference>
<dbReference type="RefSeq" id="WP_122202665.1">
    <property type="nucleotide sequence ID" value="NZ_QRKC01000011.1"/>
</dbReference>
<evidence type="ECO:0000313" key="3">
    <source>
        <dbReference type="Proteomes" id="UP000283732"/>
    </source>
</evidence>
<comment type="caution">
    <text evidence="1">The sequence shown here is derived from an EMBL/GenBank/DDBJ whole genome shotgun (WGS) entry which is preliminary data.</text>
</comment>
<protein>
    <submittedName>
        <fullName evidence="1">Uncharacterized protein</fullName>
    </submittedName>
</protein>
<evidence type="ECO:0000313" key="2">
    <source>
        <dbReference type="EMBL" id="RHH74684.1"/>
    </source>
</evidence>
<sequence length="125" mass="14368">MIPVYLNELIDVLIAKTNSNSCYWNRTSSQGQYKLMLKGGMVVLSYREGLLGKDSLKFDIYDETGKIVDTFIVNDNDKTDYNHILHLYNSIKNQKDQITRNKICNFIEEINTSTHVGIEDTVSLQ</sequence>
<dbReference type="Proteomes" id="UP000283732">
    <property type="component" value="Unassembled WGS sequence"/>
</dbReference>
<dbReference type="Proteomes" id="UP000285173">
    <property type="component" value="Unassembled WGS sequence"/>
</dbReference>